<evidence type="ECO:0000313" key="2">
    <source>
        <dbReference type="EMBL" id="QJW96100.1"/>
    </source>
</evidence>
<evidence type="ECO:0000313" key="3">
    <source>
        <dbReference type="Proteomes" id="UP000503447"/>
    </source>
</evidence>
<dbReference type="Gene3D" id="3.30.2310.20">
    <property type="entry name" value="RelE-like"/>
    <property type="match status" value="1"/>
</dbReference>
<sequence length="110" mass="12106">MSFDVSANAREDVAAAIRVYNTHPEPNGGALLAEIEAAFVRIAEMPRLCSPVEDGVPGCEIREYFIERFRQRVIYLMNGDDVLVVAVVHATRRTGAWHRNLPTDPPAGAS</sequence>
<gene>
    <name evidence="2" type="ORF">FTUN_3654</name>
</gene>
<keyword evidence="1" id="KW-1277">Toxin-antitoxin system</keyword>
<evidence type="ECO:0008006" key="4">
    <source>
        <dbReference type="Google" id="ProtNLM"/>
    </source>
</evidence>
<dbReference type="RefSeq" id="WP_171471746.1">
    <property type="nucleotide sequence ID" value="NZ_CP053452.2"/>
</dbReference>
<accession>A0A6M5YRP5</accession>
<keyword evidence="3" id="KW-1185">Reference proteome</keyword>
<dbReference type="Proteomes" id="UP000503447">
    <property type="component" value="Chromosome"/>
</dbReference>
<evidence type="ECO:0000256" key="1">
    <source>
        <dbReference type="ARBA" id="ARBA00022649"/>
    </source>
</evidence>
<reference evidence="3" key="1">
    <citation type="submission" date="2020-05" db="EMBL/GenBank/DDBJ databases">
        <title>Frigoriglobus tundricola gen. nov., sp. nov., a psychrotolerant cellulolytic planctomycete of the family Gemmataceae with two divergent copies of 16S rRNA gene.</title>
        <authorList>
            <person name="Kulichevskaya I.S."/>
            <person name="Ivanova A.A."/>
            <person name="Naumoff D.G."/>
            <person name="Beletsky A.V."/>
            <person name="Rijpstra W.I.C."/>
            <person name="Sinninghe Damste J.S."/>
            <person name="Mardanov A.V."/>
            <person name="Ravin N.V."/>
            <person name="Dedysh S.N."/>
        </authorList>
    </citation>
    <scope>NUCLEOTIDE SEQUENCE [LARGE SCALE GENOMIC DNA]</scope>
    <source>
        <strain evidence="3">PL17</strain>
    </source>
</reference>
<protein>
    <recommendedName>
        <fullName evidence="4">Death on curing protein, Doc toxin</fullName>
    </recommendedName>
</protein>
<dbReference type="KEGG" id="ftj:FTUN_3654"/>
<name>A0A6M5YRP5_9BACT</name>
<proteinExistence type="predicted"/>
<dbReference type="EMBL" id="CP053452">
    <property type="protein sequence ID" value="QJW96100.1"/>
    <property type="molecule type" value="Genomic_DNA"/>
</dbReference>
<organism evidence="2 3">
    <name type="scientific">Frigoriglobus tundricola</name>
    <dbReference type="NCBI Taxonomy" id="2774151"/>
    <lineage>
        <taxon>Bacteria</taxon>
        <taxon>Pseudomonadati</taxon>
        <taxon>Planctomycetota</taxon>
        <taxon>Planctomycetia</taxon>
        <taxon>Gemmatales</taxon>
        <taxon>Gemmataceae</taxon>
        <taxon>Frigoriglobus</taxon>
    </lineage>
</organism>
<dbReference type="AlphaFoldDB" id="A0A6M5YRP5"/>
<dbReference type="InterPro" id="IPR035093">
    <property type="entry name" value="RelE/ParE_toxin_dom_sf"/>
</dbReference>
<dbReference type="Pfam" id="PF05016">
    <property type="entry name" value="ParE_toxin"/>
    <property type="match status" value="1"/>
</dbReference>
<dbReference type="InterPro" id="IPR007712">
    <property type="entry name" value="RelE/ParE_toxin"/>
</dbReference>